<dbReference type="EMBL" id="JACHJP010000001">
    <property type="protein sequence ID" value="MBB4914511.1"/>
    <property type="molecule type" value="Genomic_DNA"/>
</dbReference>
<keyword evidence="2" id="KW-1185">Reference proteome</keyword>
<dbReference type="InterPro" id="IPR007343">
    <property type="entry name" value="Uncharacterised_pept_Zn_put"/>
</dbReference>
<sequence length="266" mass="29219">MPTVLLVLVIVAGAIYIITNLEKSDEPMRAAAAVAATPTAPKTATPTQPAWLRVSHKSYRGLGPVDARCDLSDTSNTEQGLRALALCLDRMWTETLAKVGVTYVKPEVRLVRTPEEAACASLSFEWGGLYCYGTNVVNVMIVDGEPPPWFVLAHEYAHHAQFVGAITDRWMTRPLDDEIMRRSELQASCLAAVTLRTVLPDELALQRRVFKAYAGLKPEPSKAEEMAAYLRTHGSWAHTIAWVNRGERKGTVASCDTWGAPARQVS</sequence>
<dbReference type="AlphaFoldDB" id="A0A7W7QJ53"/>
<dbReference type="Pfam" id="PF04228">
    <property type="entry name" value="Zn_peptidase"/>
    <property type="match status" value="1"/>
</dbReference>
<protein>
    <recommendedName>
        <fullName evidence="3">Metalloprotease-like protein</fullName>
    </recommendedName>
</protein>
<proteinExistence type="predicted"/>
<evidence type="ECO:0008006" key="3">
    <source>
        <dbReference type="Google" id="ProtNLM"/>
    </source>
</evidence>
<evidence type="ECO:0000313" key="2">
    <source>
        <dbReference type="Proteomes" id="UP000552644"/>
    </source>
</evidence>
<reference evidence="1 2" key="1">
    <citation type="submission" date="2020-08" db="EMBL/GenBank/DDBJ databases">
        <title>Genomic Encyclopedia of Type Strains, Phase III (KMG-III): the genomes of soil and plant-associated and newly described type strains.</title>
        <authorList>
            <person name="Whitman W."/>
        </authorList>
    </citation>
    <scope>NUCLEOTIDE SEQUENCE [LARGE SCALE GENOMIC DNA]</scope>
    <source>
        <strain evidence="1 2">CECT 8840</strain>
    </source>
</reference>
<evidence type="ECO:0000313" key="1">
    <source>
        <dbReference type="EMBL" id="MBB4914511.1"/>
    </source>
</evidence>
<name>A0A7W7QJ53_9ACTN</name>
<comment type="caution">
    <text evidence="1">The sequence shown here is derived from an EMBL/GenBank/DDBJ whole genome shotgun (WGS) entry which is preliminary data.</text>
</comment>
<dbReference type="RefSeq" id="WP_184713155.1">
    <property type="nucleotide sequence ID" value="NZ_JACHJP010000001.1"/>
</dbReference>
<organism evidence="1 2">
    <name type="scientific">Streptosporangium saharense</name>
    <dbReference type="NCBI Taxonomy" id="1706840"/>
    <lineage>
        <taxon>Bacteria</taxon>
        <taxon>Bacillati</taxon>
        <taxon>Actinomycetota</taxon>
        <taxon>Actinomycetes</taxon>
        <taxon>Streptosporangiales</taxon>
        <taxon>Streptosporangiaceae</taxon>
        <taxon>Streptosporangium</taxon>
    </lineage>
</organism>
<accession>A0A7W7QJ53</accession>
<dbReference type="Proteomes" id="UP000552644">
    <property type="component" value="Unassembled WGS sequence"/>
</dbReference>
<gene>
    <name evidence="1" type="ORF">FHS44_001583</name>
</gene>